<dbReference type="GO" id="GO:0031932">
    <property type="term" value="C:TORC2 complex"/>
    <property type="evidence" value="ECO:0007669"/>
    <property type="project" value="InterPro"/>
</dbReference>
<dbReference type="InterPro" id="IPR015943">
    <property type="entry name" value="WD40/YVTN_repeat-like_dom_sf"/>
</dbReference>
<gene>
    <name evidence="4" type="ORF">TVY486_1015000</name>
</gene>
<feature type="compositionally biased region" description="Low complexity" evidence="3">
    <location>
        <begin position="365"/>
        <end position="379"/>
    </location>
</feature>
<feature type="repeat" description="WD" evidence="2">
    <location>
        <begin position="626"/>
        <end position="657"/>
    </location>
</feature>
<dbReference type="GO" id="GO:0032956">
    <property type="term" value="P:regulation of actin cytoskeleton organization"/>
    <property type="evidence" value="ECO:0007669"/>
    <property type="project" value="TreeGrafter"/>
</dbReference>
<dbReference type="InterPro" id="IPR037588">
    <property type="entry name" value="MLST8"/>
</dbReference>
<evidence type="ECO:0000313" key="4">
    <source>
        <dbReference type="EMBL" id="CCC52457.1"/>
    </source>
</evidence>
<dbReference type="SUPFAM" id="SSF50978">
    <property type="entry name" value="WD40 repeat-like"/>
    <property type="match status" value="1"/>
</dbReference>
<evidence type="ECO:0000256" key="3">
    <source>
        <dbReference type="SAM" id="MobiDB-lite"/>
    </source>
</evidence>
<dbReference type="EMBL" id="HE573026">
    <property type="protein sequence ID" value="CCC52457.1"/>
    <property type="molecule type" value="Genomic_DNA"/>
</dbReference>
<feature type="compositionally biased region" description="Polar residues" evidence="3">
    <location>
        <begin position="315"/>
        <end position="340"/>
    </location>
</feature>
<proteinExistence type="inferred from homology"/>
<reference evidence="4" key="1">
    <citation type="journal article" date="2012" name="Proc. Natl. Acad. Sci. U.S.A.">
        <title>Antigenic diversity is generated by distinct evolutionary mechanisms in African trypanosome species.</title>
        <authorList>
            <person name="Jackson A.P."/>
            <person name="Berry A."/>
            <person name="Aslett M."/>
            <person name="Allison H.C."/>
            <person name="Burton P."/>
            <person name="Vavrova-Anderson J."/>
            <person name="Brown R."/>
            <person name="Browne H."/>
            <person name="Corton N."/>
            <person name="Hauser H."/>
            <person name="Gamble J."/>
            <person name="Gilderthorp R."/>
            <person name="Marcello L."/>
            <person name="McQuillan J."/>
            <person name="Otto T.D."/>
            <person name="Quail M.A."/>
            <person name="Sanders M.J."/>
            <person name="van Tonder A."/>
            <person name="Ginger M.L."/>
            <person name="Field M.C."/>
            <person name="Barry J.D."/>
            <person name="Hertz-Fowler C."/>
            <person name="Berriman M."/>
        </authorList>
    </citation>
    <scope>NUCLEOTIDE SEQUENCE</scope>
    <source>
        <strain evidence="4">Y486</strain>
    </source>
</reference>
<dbReference type="InterPro" id="IPR036322">
    <property type="entry name" value="WD40_repeat_dom_sf"/>
</dbReference>
<feature type="compositionally biased region" description="Basic and acidic residues" evidence="3">
    <location>
        <begin position="281"/>
        <end position="300"/>
    </location>
</feature>
<dbReference type="PROSITE" id="PS50082">
    <property type="entry name" value="WD_REPEATS_2"/>
    <property type="match status" value="1"/>
</dbReference>
<dbReference type="AlphaFoldDB" id="G0U4U2"/>
<dbReference type="VEuPathDB" id="TriTrypDB:TvY486_1015000"/>
<dbReference type="PROSITE" id="PS50294">
    <property type="entry name" value="WD_REPEATS_REGION"/>
    <property type="match status" value="1"/>
</dbReference>
<dbReference type="PANTHER" id="PTHR19842">
    <property type="entry name" value="G BETA-LIKE PROTEIN GBL"/>
    <property type="match status" value="1"/>
</dbReference>
<protein>
    <recommendedName>
        <fullName evidence="5">Guanine nucleotide-binding protein subunit beta-like protein</fullName>
    </recommendedName>
</protein>
<evidence type="ECO:0008006" key="5">
    <source>
        <dbReference type="Google" id="ProtNLM"/>
    </source>
</evidence>
<keyword evidence="2" id="KW-0853">WD repeat</keyword>
<dbReference type="Pfam" id="PF00400">
    <property type="entry name" value="WD40"/>
    <property type="match status" value="2"/>
</dbReference>
<dbReference type="InterPro" id="IPR001680">
    <property type="entry name" value="WD40_rpt"/>
</dbReference>
<accession>G0U4U2</accession>
<dbReference type="GO" id="GO:0031931">
    <property type="term" value="C:TORC1 complex"/>
    <property type="evidence" value="ECO:0007669"/>
    <property type="project" value="InterPro"/>
</dbReference>
<dbReference type="Gene3D" id="2.130.10.10">
    <property type="entry name" value="YVTN repeat-like/Quinoprotein amine dehydrogenase"/>
    <property type="match status" value="3"/>
</dbReference>
<sequence>MCAAILISASYDKQIRFWDRISARTVRCFSFQTSQVNALLLIPETTYLAVAGFGVVRLYDIGIGNATTSSVCGVGAQAPPLFSSYENQSAMNITSLGSFPLHPQREDPLMNSCSTDGSSSALSYTVGDFSNPVAQDGNITSSGLLTVLYATSEDGHVRFFNANSPTTLTLLRDISTGAAITCSALSPDRKTFFTGSQIGRVSVWHLPSIIDAVMQPPEKRKSIPFSNVPIQEIAFDKDYTAIRSIAVEPLAQWAVAATNAGKLHFIRFSKNGRNAVSPMSDEDHKGKLLKEGLVEERERTNPSCRSGMDFVGADNSGTTKESSTRSAQSITTLQPSTSCRPSPLSGDLRGNTHGSDPPAQGVGSPAAARGDPRAPDAQAGIAPPNAEPNDRTRVSSVSSTHASPLLQQFTTEVFHSFQAHHKYILKVAISPDTKLLVTCCADYTIGRFLIPPELRRCDFRMVNSAEDDLSVTSSIRSPRASTFPVALEKPIVTDGDVAANPVGAKTEDGAPTNVVLPPQAKGVGCTTIGVCAETKKSKRLEGSATVSAKDGSRAGVTATVPSSSDAISEVVKAVDTAKPSTELTAPVAEIHSTPFLTMPGLPPLGAEGNGSANAAGTIEFKDLKPLVGHSRWVWDGVFSDCGRYFFTASSDNSLRMWVHVQSDHPQSTCFTGHTKPVICCILYIEKKRS</sequence>
<organism evidence="4">
    <name type="scientific">Trypanosoma vivax (strain Y486)</name>
    <dbReference type="NCBI Taxonomy" id="1055687"/>
    <lineage>
        <taxon>Eukaryota</taxon>
        <taxon>Discoba</taxon>
        <taxon>Euglenozoa</taxon>
        <taxon>Kinetoplastea</taxon>
        <taxon>Metakinetoplastina</taxon>
        <taxon>Trypanosomatida</taxon>
        <taxon>Trypanosomatidae</taxon>
        <taxon>Trypanosoma</taxon>
        <taxon>Duttonella</taxon>
    </lineage>
</organism>
<evidence type="ECO:0000256" key="2">
    <source>
        <dbReference type="PROSITE-ProRule" id="PRU00221"/>
    </source>
</evidence>
<name>G0U4U2_TRYVY</name>
<comment type="similarity">
    <text evidence="1">Belongs to the WD repeat LST8 family.</text>
</comment>
<feature type="region of interest" description="Disordered" evidence="3">
    <location>
        <begin position="273"/>
        <end position="399"/>
    </location>
</feature>
<dbReference type="SMART" id="SM00320">
    <property type="entry name" value="WD40"/>
    <property type="match status" value="4"/>
</dbReference>
<dbReference type="PANTHER" id="PTHR19842:SF0">
    <property type="entry name" value="TARGET OF RAPAMYCIN COMPLEX SUBUNIT LST8"/>
    <property type="match status" value="1"/>
</dbReference>
<evidence type="ECO:0000256" key="1">
    <source>
        <dbReference type="ARBA" id="ARBA00009890"/>
    </source>
</evidence>
<dbReference type="GO" id="GO:0031929">
    <property type="term" value="P:TOR signaling"/>
    <property type="evidence" value="ECO:0007669"/>
    <property type="project" value="InterPro"/>
</dbReference>